<evidence type="ECO:0000313" key="1">
    <source>
        <dbReference type="EMBL" id="KDR22830.1"/>
    </source>
</evidence>
<evidence type="ECO:0000313" key="2">
    <source>
        <dbReference type="Proteomes" id="UP000027135"/>
    </source>
</evidence>
<reference evidence="1 2" key="1">
    <citation type="journal article" date="2014" name="Nat. Commun.">
        <title>Molecular traces of alternative social organization in a termite genome.</title>
        <authorList>
            <person name="Terrapon N."/>
            <person name="Li C."/>
            <person name="Robertson H.M."/>
            <person name="Ji L."/>
            <person name="Meng X."/>
            <person name="Booth W."/>
            <person name="Chen Z."/>
            <person name="Childers C.P."/>
            <person name="Glastad K.M."/>
            <person name="Gokhale K."/>
            <person name="Gowin J."/>
            <person name="Gronenberg W."/>
            <person name="Hermansen R.A."/>
            <person name="Hu H."/>
            <person name="Hunt B.G."/>
            <person name="Huylmans A.K."/>
            <person name="Khalil S.M."/>
            <person name="Mitchell R.D."/>
            <person name="Munoz-Torres M.C."/>
            <person name="Mustard J.A."/>
            <person name="Pan H."/>
            <person name="Reese J.T."/>
            <person name="Scharf M.E."/>
            <person name="Sun F."/>
            <person name="Vogel H."/>
            <person name="Xiao J."/>
            <person name="Yang W."/>
            <person name="Yang Z."/>
            <person name="Yang Z."/>
            <person name="Zhou J."/>
            <person name="Zhu J."/>
            <person name="Brent C.S."/>
            <person name="Elsik C.G."/>
            <person name="Goodisman M.A."/>
            <person name="Liberles D.A."/>
            <person name="Roe R.M."/>
            <person name="Vargo E.L."/>
            <person name="Vilcinskas A."/>
            <person name="Wang J."/>
            <person name="Bornberg-Bauer E."/>
            <person name="Korb J."/>
            <person name="Zhang G."/>
            <person name="Liebig J."/>
        </authorList>
    </citation>
    <scope>NUCLEOTIDE SEQUENCE [LARGE SCALE GENOMIC DNA]</scope>
    <source>
        <tissue evidence="1">Whole organism</tissue>
    </source>
</reference>
<dbReference type="EMBL" id="KK852484">
    <property type="protein sequence ID" value="KDR22830.1"/>
    <property type="molecule type" value="Genomic_DNA"/>
</dbReference>
<protein>
    <submittedName>
        <fullName evidence="1">Uncharacterized protein</fullName>
    </submittedName>
</protein>
<gene>
    <name evidence="1" type="ORF">L798_13082</name>
</gene>
<sequence length="137" mass="16218">MVQVSSLSVPSRFYWLVQEYVCHIHRRRNVRKVDEGRAVSLFHSRFCLEYPGSIKLPPCKVVKQDQWILILYASCRTLAVAEEADARRTSNDMQYWSQFMNLMATAKFCYHKLWPATAVDLLEPSSAGWWHWCQFWL</sequence>
<dbReference type="InParanoid" id="A0A067RQD0"/>
<dbReference type="Proteomes" id="UP000027135">
    <property type="component" value="Unassembled WGS sequence"/>
</dbReference>
<proteinExistence type="predicted"/>
<dbReference type="AlphaFoldDB" id="A0A067RQD0"/>
<name>A0A067RQD0_ZOONE</name>
<organism evidence="1 2">
    <name type="scientific">Zootermopsis nevadensis</name>
    <name type="common">Dampwood termite</name>
    <dbReference type="NCBI Taxonomy" id="136037"/>
    <lineage>
        <taxon>Eukaryota</taxon>
        <taxon>Metazoa</taxon>
        <taxon>Ecdysozoa</taxon>
        <taxon>Arthropoda</taxon>
        <taxon>Hexapoda</taxon>
        <taxon>Insecta</taxon>
        <taxon>Pterygota</taxon>
        <taxon>Neoptera</taxon>
        <taxon>Polyneoptera</taxon>
        <taxon>Dictyoptera</taxon>
        <taxon>Blattodea</taxon>
        <taxon>Blattoidea</taxon>
        <taxon>Termitoidae</taxon>
        <taxon>Termopsidae</taxon>
        <taxon>Zootermopsis</taxon>
    </lineage>
</organism>
<accession>A0A067RQD0</accession>
<keyword evidence="2" id="KW-1185">Reference proteome</keyword>